<keyword evidence="4 6" id="KW-1133">Transmembrane helix</keyword>
<keyword evidence="3 6" id="KW-0812">Transmembrane</keyword>
<protein>
    <submittedName>
        <fullName evidence="8">DMT family transporter</fullName>
    </submittedName>
</protein>
<evidence type="ECO:0000256" key="6">
    <source>
        <dbReference type="SAM" id="Phobius"/>
    </source>
</evidence>
<evidence type="ECO:0000256" key="1">
    <source>
        <dbReference type="ARBA" id="ARBA00004141"/>
    </source>
</evidence>
<feature type="domain" description="EamA" evidence="7">
    <location>
        <begin position="165"/>
        <end position="297"/>
    </location>
</feature>
<evidence type="ECO:0000313" key="9">
    <source>
        <dbReference type="Proteomes" id="UP001196565"/>
    </source>
</evidence>
<evidence type="ECO:0000256" key="3">
    <source>
        <dbReference type="ARBA" id="ARBA00022692"/>
    </source>
</evidence>
<feature type="transmembrane region" description="Helical" evidence="6">
    <location>
        <begin position="140"/>
        <end position="162"/>
    </location>
</feature>
<gene>
    <name evidence="8" type="ORF">KPL78_12790</name>
</gene>
<dbReference type="PANTHER" id="PTHR32322:SF2">
    <property type="entry name" value="EAMA DOMAIN-CONTAINING PROTEIN"/>
    <property type="match status" value="1"/>
</dbReference>
<feature type="domain" description="EamA" evidence="7">
    <location>
        <begin position="22"/>
        <end position="153"/>
    </location>
</feature>
<comment type="subcellular location">
    <subcellularLocation>
        <location evidence="1">Membrane</location>
        <topology evidence="1">Multi-pass membrane protein</topology>
    </subcellularLocation>
</comment>
<proteinExistence type="inferred from homology"/>
<feature type="transmembrane region" description="Helical" evidence="6">
    <location>
        <begin position="196"/>
        <end position="214"/>
    </location>
</feature>
<dbReference type="InterPro" id="IPR000620">
    <property type="entry name" value="EamA_dom"/>
</dbReference>
<accession>A0ABS7A8U8</accession>
<dbReference type="Pfam" id="PF00892">
    <property type="entry name" value="EamA"/>
    <property type="match status" value="2"/>
</dbReference>
<dbReference type="InterPro" id="IPR037185">
    <property type="entry name" value="EmrE-like"/>
</dbReference>
<evidence type="ECO:0000256" key="2">
    <source>
        <dbReference type="ARBA" id="ARBA00007362"/>
    </source>
</evidence>
<evidence type="ECO:0000256" key="4">
    <source>
        <dbReference type="ARBA" id="ARBA00022989"/>
    </source>
</evidence>
<feature type="transmembrane region" description="Helical" evidence="6">
    <location>
        <begin position="252"/>
        <end position="276"/>
    </location>
</feature>
<feature type="transmembrane region" description="Helical" evidence="6">
    <location>
        <begin position="108"/>
        <end position="128"/>
    </location>
</feature>
<feature type="transmembrane region" description="Helical" evidence="6">
    <location>
        <begin position="226"/>
        <end position="245"/>
    </location>
</feature>
<feature type="transmembrane region" description="Helical" evidence="6">
    <location>
        <begin position="168"/>
        <end position="184"/>
    </location>
</feature>
<evidence type="ECO:0000259" key="7">
    <source>
        <dbReference type="Pfam" id="PF00892"/>
    </source>
</evidence>
<feature type="transmembrane region" description="Helical" evidence="6">
    <location>
        <begin position="84"/>
        <end position="102"/>
    </location>
</feature>
<dbReference type="Proteomes" id="UP001196565">
    <property type="component" value="Unassembled WGS sequence"/>
</dbReference>
<organism evidence="8 9">
    <name type="scientific">Roseomonas alba</name>
    <dbReference type="NCBI Taxonomy" id="2846776"/>
    <lineage>
        <taxon>Bacteria</taxon>
        <taxon>Pseudomonadati</taxon>
        <taxon>Pseudomonadota</taxon>
        <taxon>Alphaproteobacteria</taxon>
        <taxon>Acetobacterales</taxon>
        <taxon>Roseomonadaceae</taxon>
        <taxon>Roseomonas</taxon>
    </lineage>
</organism>
<evidence type="ECO:0000256" key="5">
    <source>
        <dbReference type="ARBA" id="ARBA00023136"/>
    </source>
</evidence>
<reference evidence="8 9" key="1">
    <citation type="submission" date="2021-07" db="EMBL/GenBank/DDBJ databases">
        <authorList>
            <person name="So Y."/>
        </authorList>
    </citation>
    <scope>NUCLEOTIDE SEQUENCE [LARGE SCALE GENOMIC DNA]</scope>
    <source>
        <strain evidence="8 9">HJA6</strain>
    </source>
</reference>
<dbReference type="EMBL" id="JAHYBZ010000004">
    <property type="protein sequence ID" value="MBW6398733.1"/>
    <property type="molecule type" value="Genomic_DNA"/>
</dbReference>
<feature type="transmembrane region" description="Helical" evidence="6">
    <location>
        <begin position="22"/>
        <end position="43"/>
    </location>
</feature>
<sequence length="303" mass="32018">MAETSRAAAAIPHSAEARERRIGFACAFGVLFVWSGFLLSARLSPSIGLTPFDMMMLRHVGAFAAALPILAWRGWPRMTLQRAAVLTVFAGFGFPYAAFFGFSQAPAAHGAVLLPGLLPFIIAVVWWVAFGEAWSRRRLVCLVLVAAGIALIAWDTFGAWPGAWRGDLAFPIGGLSWAIYMLCVRRWRLTALDSTLAVMLLGAPVTLPLWWVFGGDTLVAAPIGPVIFQTLYQGLFAVLLAGFLFTRAMNAIGAATTSTITSLVPGMTALAAWPLLGEPLGAAGLAGLAVVTAGMVLGVAASR</sequence>
<comment type="similarity">
    <text evidence="2">Belongs to the EamA transporter family.</text>
</comment>
<feature type="transmembrane region" description="Helical" evidence="6">
    <location>
        <begin position="282"/>
        <end position="301"/>
    </location>
</feature>
<evidence type="ECO:0000313" key="8">
    <source>
        <dbReference type="EMBL" id="MBW6398733.1"/>
    </source>
</evidence>
<keyword evidence="5 6" id="KW-0472">Membrane</keyword>
<dbReference type="InterPro" id="IPR050638">
    <property type="entry name" value="AA-Vitamin_Transporters"/>
</dbReference>
<keyword evidence="9" id="KW-1185">Reference proteome</keyword>
<dbReference type="PANTHER" id="PTHR32322">
    <property type="entry name" value="INNER MEMBRANE TRANSPORTER"/>
    <property type="match status" value="1"/>
</dbReference>
<feature type="transmembrane region" description="Helical" evidence="6">
    <location>
        <begin position="55"/>
        <end position="72"/>
    </location>
</feature>
<dbReference type="RefSeq" id="WP_219763344.1">
    <property type="nucleotide sequence ID" value="NZ_JAHYBZ010000004.1"/>
</dbReference>
<comment type="caution">
    <text evidence="8">The sequence shown here is derived from an EMBL/GenBank/DDBJ whole genome shotgun (WGS) entry which is preliminary data.</text>
</comment>
<dbReference type="SUPFAM" id="SSF103481">
    <property type="entry name" value="Multidrug resistance efflux transporter EmrE"/>
    <property type="match status" value="2"/>
</dbReference>
<name>A0ABS7A8U8_9PROT</name>